<proteinExistence type="predicted"/>
<dbReference type="Proteomes" id="UP001519288">
    <property type="component" value="Unassembled WGS sequence"/>
</dbReference>
<keyword evidence="4" id="KW-1185">Reference proteome</keyword>
<dbReference type="RefSeq" id="WP_209865521.1">
    <property type="nucleotide sequence ID" value="NZ_JAGGLD010000008.1"/>
</dbReference>
<reference evidence="3 4" key="1">
    <citation type="submission" date="2021-03" db="EMBL/GenBank/DDBJ databases">
        <title>Genomic Encyclopedia of Type Strains, Phase IV (KMG-IV): sequencing the most valuable type-strain genomes for metagenomic binning, comparative biology and taxonomic classification.</title>
        <authorList>
            <person name="Goeker M."/>
        </authorList>
    </citation>
    <scope>NUCLEOTIDE SEQUENCE [LARGE SCALE GENOMIC DNA]</scope>
    <source>
        <strain evidence="3 4">DSM 26806</strain>
    </source>
</reference>
<sequence>MKKIASITAALALSAAFATAASADATTTTTTTTGTTPTTTTTTGTTPTTTTPSTTTTTTTTMKPVIWSDLTIINPPKKWDITKITTFYKDPNGKAWSTLDPQKLEPTGQVIGNWVEIYTWLGKGWVWAPEYTK</sequence>
<evidence type="ECO:0000256" key="2">
    <source>
        <dbReference type="SAM" id="SignalP"/>
    </source>
</evidence>
<comment type="caution">
    <text evidence="3">The sequence shown here is derived from an EMBL/GenBank/DDBJ whole genome shotgun (WGS) entry which is preliminary data.</text>
</comment>
<organism evidence="3 4">
    <name type="scientific">Paenibacillus shirakamiensis</name>
    <dbReference type="NCBI Taxonomy" id="1265935"/>
    <lineage>
        <taxon>Bacteria</taxon>
        <taxon>Bacillati</taxon>
        <taxon>Bacillota</taxon>
        <taxon>Bacilli</taxon>
        <taxon>Bacillales</taxon>
        <taxon>Paenibacillaceae</taxon>
        <taxon>Paenibacillus</taxon>
    </lineage>
</organism>
<evidence type="ECO:0000313" key="3">
    <source>
        <dbReference type="EMBL" id="MBP2002452.1"/>
    </source>
</evidence>
<gene>
    <name evidence="3" type="ORF">J2Z69_003525</name>
</gene>
<name>A0ABS4JL59_9BACL</name>
<feature type="region of interest" description="Disordered" evidence="1">
    <location>
        <begin position="26"/>
        <end position="58"/>
    </location>
</feature>
<evidence type="ECO:0000256" key="1">
    <source>
        <dbReference type="SAM" id="MobiDB-lite"/>
    </source>
</evidence>
<feature type="chain" id="PRO_5045481583" evidence="2">
    <location>
        <begin position="21"/>
        <end position="133"/>
    </location>
</feature>
<feature type="signal peptide" evidence="2">
    <location>
        <begin position="1"/>
        <end position="20"/>
    </location>
</feature>
<protein>
    <submittedName>
        <fullName evidence="3">Uncharacterized protein</fullName>
    </submittedName>
</protein>
<dbReference type="EMBL" id="JAGGLD010000008">
    <property type="protein sequence ID" value="MBP2002452.1"/>
    <property type="molecule type" value="Genomic_DNA"/>
</dbReference>
<evidence type="ECO:0000313" key="4">
    <source>
        <dbReference type="Proteomes" id="UP001519288"/>
    </source>
</evidence>
<accession>A0ABS4JL59</accession>
<keyword evidence="2" id="KW-0732">Signal</keyword>